<keyword evidence="3" id="KW-1185">Reference proteome</keyword>
<dbReference type="Gene3D" id="3.40.1090.10">
    <property type="entry name" value="Cytosolic phospholipase A2 catalytic domain"/>
    <property type="match status" value="1"/>
</dbReference>
<feature type="compositionally biased region" description="Basic and acidic residues" evidence="1">
    <location>
        <begin position="946"/>
        <end position="959"/>
    </location>
</feature>
<feature type="compositionally biased region" description="Low complexity" evidence="1">
    <location>
        <begin position="226"/>
        <end position="240"/>
    </location>
</feature>
<dbReference type="SUPFAM" id="SSF52151">
    <property type="entry name" value="FabD/lysophospholipase-like"/>
    <property type="match status" value="1"/>
</dbReference>
<proteinExistence type="predicted"/>
<comment type="caution">
    <text evidence="2">The sequence shown here is derived from an EMBL/GenBank/DDBJ whole genome shotgun (WGS) entry which is preliminary data.</text>
</comment>
<evidence type="ECO:0000256" key="1">
    <source>
        <dbReference type="SAM" id="MobiDB-lite"/>
    </source>
</evidence>
<feature type="compositionally biased region" description="Polar residues" evidence="1">
    <location>
        <begin position="84"/>
        <end position="99"/>
    </location>
</feature>
<evidence type="ECO:0000313" key="3">
    <source>
        <dbReference type="Proteomes" id="UP000311382"/>
    </source>
</evidence>
<feature type="compositionally biased region" description="Low complexity" evidence="1">
    <location>
        <begin position="30"/>
        <end position="61"/>
    </location>
</feature>
<feature type="compositionally biased region" description="Polar residues" evidence="1">
    <location>
        <begin position="342"/>
        <end position="354"/>
    </location>
</feature>
<feature type="compositionally biased region" description="Basic residues" evidence="1">
    <location>
        <begin position="962"/>
        <end position="972"/>
    </location>
</feature>
<name>A0A5C5FVB8_9BASI</name>
<evidence type="ECO:0000313" key="2">
    <source>
        <dbReference type="EMBL" id="TNY20645.1"/>
    </source>
</evidence>
<evidence type="ECO:0008006" key="4">
    <source>
        <dbReference type="Google" id="ProtNLM"/>
    </source>
</evidence>
<protein>
    <recommendedName>
        <fullName evidence="4">PNPLA domain-containing protein</fullName>
    </recommendedName>
</protein>
<feature type="compositionally biased region" description="Basic residues" evidence="1">
    <location>
        <begin position="100"/>
        <end position="110"/>
    </location>
</feature>
<dbReference type="STRING" id="5288.A0A5C5FVB8"/>
<feature type="compositionally biased region" description="Basic residues" evidence="1">
    <location>
        <begin position="273"/>
        <end position="306"/>
    </location>
</feature>
<accession>A0A5C5FVB8</accession>
<feature type="compositionally biased region" description="Low complexity" evidence="1">
    <location>
        <begin position="879"/>
        <end position="913"/>
    </location>
</feature>
<feature type="compositionally biased region" description="Low complexity" evidence="1">
    <location>
        <begin position="152"/>
        <end position="175"/>
    </location>
</feature>
<organism evidence="2 3">
    <name type="scientific">Rhodotorula diobovata</name>
    <dbReference type="NCBI Taxonomy" id="5288"/>
    <lineage>
        <taxon>Eukaryota</taxon>
        <taxon>Fungi</taxon>
        <taxon>Dikarya</taxon>
        <taxon>Basidiomycota</taxon>
        <taxon>Pucciniomycotina</taxon>
        <taxon>Microbotryomycetes</taxon>
        <taxon>Sporidiobolales</taxon>
        <taxon>Sporidiobolaceae</taxon>
        <taxon>Rhodotorula</taxon>
    </lineage>
</organism>
<feature type="region of interest" description="Disordered" evidence="1">
    <location>
        <begin position="819"/>
        <end position="972"/>
    </location>
</feature>
<dbReference type="Proteomes" id="UP000311382">
    <property type="component" value="Unassembled WGS sequence"/>
</dbReference>
<dbReference type="InterPro" id="IPR016035">
    <property type="entry name" value="Acyl_Trfase/lysoPLipase"/>
</dbReference>
<feature type="region of interest" description="Disordered" evidence="1">
    <location>
        <begin position="29"/>
        <end position="365"/>
    </location>
</feature>
<gene>
    <name evidence="2" type="ORF">DMC30DRAFT_243504</name>
</gene>
<dbReference type="EMBL" id="SOZI01000061">
    <property type="protein sequence ID" value="TNY20645.1"/>
    <property type="molecule type" value="Genomic_DNA"/>
</dbReference>
<reference evidence="2 3" key="1">
    <citation type="submission" date="2019-03" db="EMBL/GenBank/DDBJ databases">
        <title>Rhodosporidium diobovatum UCD-FST 08-225 genome sequencing, assembly, and annotation.</title>
        <authorList>
            <person name="Fakankun I.U."/>
            <person name="Fristensky B."/>
            <person name="Levin D.B."/>
        </authorList>
    </citation>
    <scope>NUCLEOTIDE SEQUENCE [LARGE SCALE GENOMIC DNA]</scope>
    <source>
        <strain evidence="2 3">UCD-FST 08-225</strain>
    </source>
</reference>
<feature type="compositionally biased region" description="Low complexity" evidence="1">
    <location>
        <begin position="111"/>
        <end position="120"/>
    </location>
</feature>
<feature type="region of interest" description="Disordered" evidence="1">
    <location>
        <begin position="468"/>
        <end position="501"/>
    </location>
</feature>
<dbReference type="AlphaFoldDB" id="A0A5C5FVB8"/>
<feature type="compositionally biased region" description="Pro residues" evidence="1">
    <location>
        <begin position="193"/>
        <end position="202"/>
    </location>
</feature>
<feature type="compositionally biased region" description="Low complexity" evidence="1">
    <location>
        <begin position="830"/>
        <end position="840"/>
    </location>
</feature>
<sequence length="972" mass="100026">MDSAQAPVPVACMGCTLDRVTSSLKLLEASDSVSSSPPLRSPCAPSSPSRPAATSHPRSAPFAQRRQPYLRSRSSRRAAPCSLDAQQRSSVPSLLASTRSTRRPGGHSRARSSSSGPTSSKANPRAHGKAPRPYSRSRPPCSTSKPSPPTSSPSRRAPPASTSSSSASPAHAAPSRPSPPRCPPSSRTTPSRTRPPPRPGPQRTPQRSERTTTPSRGCSSAAWPCAARPGAGSSPSSRPPQLQWPRRGRAAPTLSRGASSRTRCFLALCGRAARARGPRRRRGGGRGRRGAGRLGLSRRARRRRCRASCSAWGRPGEPRRSMSAPGPQSRDDEVKAARVSTHAAQTLNATGSTRPPSPTLPVIDHSPRVESTALPAPSTHEAAVPPVDAERKISPEPTALEPVAALVTEPEATPPSPDGPPTVDSAPEPEVPVILLTREGGEAVELVREVEASAEGVDVRAAGVGGFAQSGEGDAGRVVSGSQVAPKDSPPSSPVAVTRAPPSWGDIKQTRILALDGGGLLGPVPQLHLLASHLRSSPASHFSLIAGTSSSALLAVLLGRLGLDIPAALALYTRIAQSALQLDGPAGGAAARAPPRRKQGRWARLFRRQSSPVIGPEPAVSSARAMAEARTEALARALAELLPGADEPFFRPGAPHGGRTALLAFLPPDAASSTGSKSATPTWLCSDHPSPAGPSRGLTVAQAILASAAASPLFVYPSYCPSATSLCAAERVLDLCDDVEREGEVEVVSVGTGYASLRLPPPSRTLGTPSQPGRARRVALEAAQQAAAANGVAAAALASKLDAPGGRIKLVRIEPDNVGGAVMEGGEEWGTGTAAATPGRGATGGASEADGDASPRAAFAPVTPSSPTPIRPLKKRASRLSFLFGGGSSTTSKTASSASPLRSHPASSSASQPRSPPPPASPLSPSLTVPACARPSRSTTCGAARTWERDRAQEQERGCTRSVRRRGGVARA</sequence>
<feature type="compositionally biased region" description="Low complexity" evidence="1">
    <location>
        <begin position="131"/>
        <end position="145"/>
    </location>
</feature>